<keyword evidence="6" id="KW-0547">Nucleotide-binding</keyword>
<dbReference type="RefSeq" id="WP_206292849.1">
    <property type="nucleotide sequence ID" value="NZ_CP063458.1"/>
</dbReference>
<evidence type="ECO:0000256" key="2">
    <source>
        <dbReference type="ARBA" id="ARBA00022777"/>
    </source>
</evidence>
<evidence type="ECO:0000313" key="8">
    <source>
        <dbReference type="Proteomes" id="UP000593765"/>
    </source>
</evidence>
<dbReference type="Gene3D" id="3.40.50.10330">
    <property type="entry name" value="Probable inorganic polyphosphate/atp-NAD kinase, domain 1"/>
    <property type="match status" value="1"/>
</dbReference>
<feature type="binding site" evidence="6">
    <location>
        <begin position="185"/>
        <end position="190"/>
    </location>
    <ligand>
        <name>NAD(+)</name>
        <dbReference type="ChEBI" id="CHEBI:57540"/>
    </ligand>
</feature>
<dbReference type="AlphaFoldDB" id="A0A7M2WY89"/>
<evidence type="ECO:0000256" key="5">
    <source>
        <dbReference type="ARBA" id="ARBA00047925"/>
    </source>
</evidence>
<evidence type="ECO:0000256" key="3">
    <source>
        <dbReference type="ARBA" id="ARBA00022857"/>
    </source>
</evidence>
<comment type="function">
    <text evidence="6">Involved in the regulation of the intracellular balance of NAD and NADP, and is a key enzyme in the biosynthesis of NADP. Catalyzes specifically the phosphorylation on 2'-hydroxyl of the adenosine moiety of NAD to yield NADP.</text>
</comment>
<evidence type="ECO:0000256" key="1">
    <source>
        <dbReference type="ARBA" id="ARBA00022679"/>
    </source>
</evidence>
<keyword evidence="2 6" id="KW-0418">Kinase</keyword>
<name>A0A7M2WY89_9BACT</name>
<dbReference type="PANTHER" id="PTHR20275">
    <property type="entry name" value="NAD KINASE"/>
    <property type="match status" value="1"/>
</dbReference>
<keyword evidence="4 6" id="KW-0520">NAD</keyword>
<feature type="binding site" evidence="6">
    <location>
        <position position="244"/>
    </location>
    <ligand>
        <name>NAD(+)</name>
        <dbReference type="ChEBI" id="CHEBI:57540"/>
    </ligand>
</feature>
<dbReference type="GO" id="GO:0019674">
    <property type="term" value="P:NAD+ metabolic process"/>
    <property type="evidence" value="ECO:0007669"/>
    <property type="project" value="InterPro"/>
</dbReference>
<keyword evidence="6" id="KW-0067">ATP-binding</keyword>
<dbReference type="HAMAP" id="MF_00361">
    <property type="entry name" value="NAD_kinase"/>
    <property type="match status" value="1"/>
</dbReference>
<dbReference type="InterPro" id="IPR016064">
    <property type="entry name" value="NAD/diacylglycerol_kinase_sf"/>
</dbReference>
<protein>
    <recommendedName>
        <fullName evidence="6">NAD kinase</fullName>
        <ecNumber evidence="6">2.7.1.23</ecNumber>
    </recommendedName>
    <alternativeName>
        <fullName evidence="6">ATP-dependent NAD kinase</fullName>
    </alternativeName>
</protein>
<dbReference type="InterPro" id="IPR017438">
    <property type="entry name" value="ATP-NAD_kinase_N"/>
</dbReference>
<dbReference type="GO" id="GO:0003951">
    <property type="term" value="F:NAD+ kinase activity"/>
    <property type="evidence" value="ECO:0007669"/>
    <property type="project" value="UniProtKB-UniRule"/>
</dbReference>
<dbReference type="InterPro" id="IPR002504">
    <property type="entry name" value="NADK"/>
</dbReference>
<dbReference type="PANTHER" id="PTHR20275:SF0">
    <property type="entry name" value="NAD KINASE"/>
    <property type="match status" value="1"/>
</dbReference>
<evidence type="ECO:0000256" key="4">
    <source>
        <dbReference type="ARBA" id="ARBA00023027"/>
    </source>
</evidence>
<dbReference type="SUPFAM" id="SSF111331">
    <property type="entry name" value="NAD kinase/diacylglycerol kinase-like"/>
    <property type="match status" value="1"/>
</dbReference>
<dbReference type="Gene3D" id="2.60.200.30">
    <property type="entry name" value="Probable inorganic polyphosphate/atp-NAD kinase, domain 2"/>
    <property type="match status" value="1"/>
</dbReference>
<keyword evidence="3 6" id="KW-0521">NADP</keyword>
<evidence type="ECO:0000256" key="6">
    <source>
        <dbReference type="HAMAP-Rule" id="MF_00361"/>
    </source>
</evidence>
<keyword evidence="6" id="KW-0963">Cytoplasm</keyword>
<proteinExistence type="inferred from homology"/>
<accession>A0A7M2WY89</accession>
<dbReference type="EMBL" id="CP063458">
    <property type="protein sequence ID" value="QOV89791.1"/>
    <property type="molecule type" value="Genomic_DNA"/>
</dbReference>
<gene>
    <name evidence="6" type="primary">nadK</name>
    <name evidence="7" type="ORF">IPV69_27020</name>
</gene>
<feature type="binding site" evidence="6">
    <location>
        <begin position="144"/>
        <end position="145"/>
    </location>
    <ligand>
        <name>NAD(+)</name>
        <dbReference type="ChEBI" id="CHEBI:57540"/>
    </ligand>
</feature>
<keyword evidence="1 6" id="KW-0808">Transferase</keyword>
<organism evidence="7 8">
    <name type="scientific">Humisphaera borealis</name>
    <dbReference type="NCBI Taxonomy" id="2807512"/>
    <lineage>
        <taxon>Bacteria</taxon>
        <taxon>Pseudomonadati</taxon>
        <taxon>Planctomycetota</taxon>
        <taxon>Phycisphaerae</taxon>
        <taxon>Tepidisphaerales</taxon>
        <taxon>Tepidisphaeraceae</taxon>
        <taxon>Humisphaera</taxon>
    </lineage>
</organism>
<comment type="subcellular location">
    <subcellularLocation>
        <location evidence="6">Cytoplasm</location>
    </subcellularLocation>
</comment>
<dbReference type="InterPro" id="IPR017437">
    <property type="entry name" value="ATP-NAD_kinase_PpnK-typ_C"/>
</dbReference>
<dbReference type="GO" id="GO:0051287">
    <property type="term" value="F:NAD binding"/>
    <property type="evidence" value="ECO:0007669"/>
    <property type="project" value="UniProtKB-ARBA"/>
</dbReference>
<dbReference type="GO" id="GO:0046872">
    <property type="term" value="F:metal ion binding"/>
    <property type="evidence" value="ECO:0007669"/>
    <property type="project" value="UniProtKB-UniRule"/>
</dbReference>
<dbReference type="GO" id="GO:0006741">
    <property type="term" value="P:NADP+ biosynthetic process"/>
    <property type="evidence" value="ECO:0007669"/>
    <property type="project" value="UniProtKB-UniRule"/>
</dbReference>
<comment type="caution">
    <text evidence="6">Lacks conserved residue(s) required for the propagation of feature annotation.</text>
</comment>
<comment type="similarity">
    <text evidence="6">Belongs to the NAD kinase family.</text>
</comment>
<keyword evidence="8" id="KW-1185">Reference proteome</keyword>
<feature type="binding site" evidence="6">
    <location>
        <position position="155"/>
    </location>
    <ligand>
        <name>NAD(+)</name>
        <dbReference type="ChEBI" id="CHEBI:57540"/>
    </ligand>
</feature>
<evidence type="ECO:0000313" key="7">
    <source>
        <dbReference type="EMBL" id="QOV89791.1"/>
    </source>
</evidence>
<comment type="catalytic activity">
    <reaction evidence="5 6">
        <text>NAD(+) + ATP = ADP + NADP(+) + H(+)</text>
        <dbReference type="Rhea" id="RHEA:18629"/>
        <dbReference type="ChEBI" id="CHEBI:15378"/>
        <dbReference type="ChEBI" id="CHEBI:30616"/>
        <dbReference type="ChEBI" id="CHEBI:57540"/>
        <dbReference type="ChEBI" id="CHEBI:58349"/>
        <dbReference type="ChEBI" id="CHEBI:456216"/>
        <dbReference type="EC" id="2.7.1.23"/>
    </reaction>
</comment>
<feature type="binding site" evidence="6">
    <location>
        <position position="174"/>
    </location>
    <ligand>
        <name>NAD(+)</name>
        <dbReference type="ChEBI" id="CHEBI:57540"/>
    </ligand>
</feature>
<sequence length="292" mass="31297">MKRLFVVAKPEKTNVTKALNDLRPAIAGIADLVGVETDHQHDLAKVEADLVLVLGGDGTLLSAARRMAGHEIPMMGVNFGRLGFLADFTPQNFLPYLVRHLTVGLPVQRRPMLEASVIPAEADCPARESIKVEQCRRFVATALNDAVVTAGPPFHMVELEISSDDEGGVRYFGDGVIVSTASGSTAYNVSAGGPIIDAGVEAVCITPICPHSLSFRPVVVPSRTTIVLKCVKVNEGTTLFCDGQASTKLSTGERIVIRRSASDALLIDNPDTQPWRSLAEKLHWAASPKYSS</sequence>
<comment type="cofactor">
    <cofactor evidence="6">
        <name>a divalent metal cation</name>
        <dbReference type="ChEBI" id="CHEBI:60240"/>
    </cofactor>
</comment>
<dbReference type="Pfam" id="PF01513">
    <property type="entry name" value="NAD_kinase"/>
    <property type="match status" value="1"/>
</dbReference>
<dbReference type="GO" id="GO:0005524">
    <property type="term" value="F:ATP binding"/>
    <property type="evidence" value="ECO:0007669"/>
    <property type="project" value="UniProtKB-KW"/>
</dbReference>
<feature type="binding site" evidence="6">
    <location>
        <begin position="57"/>
        <end position="58"/>
    </location>
    <ligand>
        <name>NAD(+)</name>
        <dbReference type="ChEBI" id="CHEBI:57540"/>
    </ligand>
</feature>
<dbReference type="EC" id="2.7.1.23" evidence="6"/>
<feature type="active site" description="Proton acceptor" evidence="6">
    <location>
        <position position="57"/>
    </location>
</feature>
<dbReference type="Proteomes" id="UP000593765">
    <property type="component" value="Chromosome"/>
</dbReference>
<dbReference type="KEGG" id="hbs:IPV69_27020"/>
<reference evidence="7 8" key="1">
    <citation type="submission" date="2020-10" db="EMBL/GenBank/DDBJ databases">
        <title>Wide distribution of Phycisphaera-like planctomycetes from WD2101 soil group in peatlands and genome analysis of the first cultivated representative.</title>
        <authorList>
            <person name="Dedysh S.N."/>
            <person name="Beletsky A.V."/>
            <person name="Ivanova A."/>
            <person name="Kulichevskaya I.S."/>
            <person name="Suzina N.E."/>
            <person name="Philippov D.A."/>
            <person name="Rakitin A.L."/>
            <person name="Mardanov A.V."/>
            <person name="Ravin N.V."/>
        </authorList>
    </citation>
    <scope>NUCLEOTIDE SEQUENCE [LARGE SCALE GENOMIC DNA]</scope>
    <source>
        <strain evidence="7 8">M1803</strain>
    </source>
</reference>
<dbReference type="GO" id="GO:0005737">
    <property type="term" value="C:cytoplasm"/>
    <property type="evidence" value="ECO:0007669"/>
    <property type="project" value="UniProtKB-SubCell"/>
</dbReference>
<dbReference type="Pfam" id="PF20143">
    <property type="entry name" value="NAD_kinase_C"/>
    <property type="match status" value="1"/>
</dbReference>